<dbReference type="NCBIfam" id="NF009468">
    <property type="entry name" value="PRK12826.1-4"/>
    <property type="match status" value="1"/>
</dbReference>
<dbReference type="GO" id="GO:0004316">
    <property type="term" value="F:3-oxoacyl-[acyl-carrier-protein] reductase (NADPH) activity"/>
    <property type="evidence" value="ECO:0007669"/>
    <property type="project" value="UniProtKB-EC"/>
</dbReference>
<dbReference type="InterPro" id="IPR036291">
    <property type="entry name" value="NAD(P)-bd_dom_sf"/>
</dbReference>
<organism evidence="3 4">
    <name type="scientific">Xanthobacter agilis</name>
    <dbReference type="NCBI Taxonomy" id="47492"/>
    <lineage>
        <taxon>Bacteria</taxon>
        <taxon>Pseudomonadati</taxon>
        <taxon>Pseudomonadota</taxon>
        <taxon>Alphaproteobacteria</taxon>
        <taxon>Hyphomicrobiales</taxon>
        <taxon>Xanthobacteraceae</taxon>
        <taxon>Xanthobacter</taxon>
    </lineage>
</organism>
<comment type="similarity">
    <text evidence="1">Belongs to the short-chain dehydrogenases/reductases (SDR) family.</text>
</comment>
<dbReference type="SUPFAM" id="SSF51735">
    <property type="entry name" value="NAD(P)-binding Rossmann-fold domains"/>
    <property type="match status" value="1"/>
</dbReference>
<dbReference type="PANTHER" id="PTHR42760">
    <property type="entry name" value="SHORT-CHAIN DEHYDROGENASES/REDUCTASES FAMILY MEMBER"/>
    <property type="match status" value="1"/>
</dbReference>
<proteinExistence type="inferred from homology"/>
<dbReference type="InterPro" id="IPR002347">
    <property type="entry name" value="SDR_fam"/>
</dbReference>
<name>A0ABU0L982_XANAG</name>
<comment type="caution">
    <text evidence="3">The sequence shown here is derived from an EMBL/GenBank/DDBJ whole genome shotgun (WGS) entry which is preliminary data.</text>
</comment>
<dbReference type="Gene3D" id="3.40.50.720">
    <property type="entry name" value="NAD(P)-binding Rossmann-like Domain"/>
    <property type="match status" value="1"/>
</dbReference>
<evidence type="ECO:0000256" key="1">
    <source>
        <dbReference type="ARBA" id="ARBA00006484"/>
    </source>
</evidence>
<feature type="domain" description="Ketoreductase" evidence="2">
    <location>
        <begin position="8"/>
        <end position="186"/>
    </location>
</feature>
<dbReference type="PANTHER" id="PTHR42760:SF40">
    <property type="entry name" value="3-OXOACYL-[ACYL-CARRIER-PROTEIN] REDUCTASE, CHLOROPLASTIC"/>
    <property type="match status" value="1"/>
</dbReference>
<dbReference type="Proteomes" id="UP001241747">
    <property type="component" value="Unassembled WGS sequence"/>
</dbReference>
<dbReference type="SMART" id="SM00822">
    <property type="entry name" value="PKS_KR"/>
    <property type="match status" value="1"/>
</dbReference>
<sequence length="259" mass="26678">MLKALAGRTVIVTGGSKGIGKGIARRFGAAGLNVLVVSRSLTEAQATAAEIGPNASGFAADVSDPEQCKAFAQAALDRYGRIDVLCANAGIFPAAKLDVMTVEDFDAVMNVNLKGTFLSVAAVLPAMKAAKWGRIVVTSSITGPITGYPGWAHYGASKAGQLGFVRTACIELAPWGITVNAVMPGNIKTEGLDGLGADYLAKMESSIPLKRLGSVEDIANGALFFASEEAGFITGQTLVIDGGQVLPESLMALEEMAVV</sequence>
<protein>
    <submittedName>
        <fullName evidence="3">3-oxoacyl-[acyl-carrier protein] reductase</fullName>
        <ecNumber evidence="3">1.1.1.100</ecNumber>
    </submittedName>
</protein>
<dbReference type="EC" id="1.1.1.100" evidence="3"/>
<accession>A0ABU0L982</accession>
<keyword evidence="3" id="KW-0560">Oxidoreductase</keyword>
<gene>
    <name evidence="3" type="ORF">QOZ94_000478</name>
</gene>
<dbReference type="NCBIfam" id="NF005559">
    <property type="entry name" value="PRK07231.1"/>
    <property type="match status" value="1"/>
</dbReference>
<dbReference type="EMBL" id="JAUSVY010000001">
    <property type="protein sequence ID" value="MDQ0503708.1"/>
    <property type="molecule type" value="Genomic_DNA"/>
</dbReference>
<evidence type="ECO:0000313" key="4">
    <source>
        <dbReference type="Proteomes" id="UP001241747"/>
    </source>
</evidence>
<dbReference type="PRINTS" id="PR00081">
    <property type="entry name" value="GDHRDH"/>
</dbReference>
<dbReference type="PRINTS" id="PR00080">
    <property type="entry name" value="SDRFAMILY"/>
</dbReference>
<evidence type="ECO:0000313" key="3">
    <source>
        <dbReference type="EMBL" id="MDQ0503708.1"/>
    </source>
</evidence>
<dbReference type="InterPro" id="IPR057326">
    <property type="entry name" value="KR_dom"/>
</dbReference>
<dbReference type="RefSeq" id="WP_237346721.1">
    <property type="nucleotide sequence ID" value="NZ_JABWGX010000022.1"/>
</dbReference>
<dbReference type="Pfam" id="PF13561">
    <property type="entry name" value="adh_short_C2"/>
    <property type="match status" value="1"/>
</dbReference>
<keyword evidence="4" id="KW-1185">Reference proteome</keyword>
<evidence type="ECO:0000259" key="2">
    <source>
        <dbReference type="SMART" id="SM00822"/>
    </source>
</evidence>
<dbReference type="NCBIfam" id="NF004202">
    <property type="entry name" value="PRK05653.2-2"/>
    <property type="match status" value="1"/>
</dbReference>
<reference evidence="3 4" key="1">
    <citation type="submission" date="2023-07" db="EMBL/GenBank/DDBJ databases">
        <title>Genomic Encyclopedia of Type Strains, Phase IV (KMG-IV): sequencing the most valuable type-strain genomes for metagenomic binning, comparative biology and taxonomic classification.</title>
        <authorList>
            <person name="Goeker M."/>
        </authorList>
    </citation>
    <scope>NUCLEOTIDE SEQUENCE [LARGE SCALE GENOMIC DNA]</scope>
    <source>
        <strain evidence="3 4">DSM 3770</strain>
    </source>
</reference>